<sequence>MNPRDLVDPELLPLLDHQPDIVLDAASLLGARTALPELFTGGQQPDLALASLVVHQAGQVPVRVFTPIGGPEDTKHPVLLHIHGGGMVMGTAAMMDVQHARLAAELGCVIASVEYRLAPENPFPAAIEDCYEALRWLHRHAAALAVDPTRIAVGGESAGGGLAASLALMARDRGEVPIVFQHLIYPMLDDRTALTVEPGPHAGHFVWTREKNRFGWRALLGNAAGGPDTSPYAAAARAADLSGLPPAFISVGALDLFIDEDIEYARRLITAGVPCELHVFPGAYHGFDSAPQVRSAMVARNRSRAALRRALHPG</sequence>
<dbReference type="InterPro" id="IPR013094">
    <property type="entry name" value="AB_hydrolase_3"/>
</dbReference>
<gene>
    <name evidence="3" type="ORF">NFI88_16065</name>
</gene>
<dbReference type="PANTHER" id="PTHR48081">
    <property type="entry name" value="AB HYDROLASE SUPERFAMILY PROTEIN C4A8.06C"/>
    <property type="match status" value="1"/>
</dbReference>
<protein>
    <submittedName>
        <fullName evidence="3">Alpha/beta hydrolase</fullName>
    </submittedName>
</protein>
<evidence type="ECO:0000313" key="4">
    <source>
        <dbReference type="Proteomes" id="UP001524547"/>
    </source>
</evidence>
<dbReference type="RefSeq" id="WP_422921106.1">
    <property type="nucleotide sequence ID" value="NZ_JAMZEJ010000011.1"/>
</dbReference>
<organism evidence="3 4">
    <name type="scientific">Rhizosaccharibacter radicis</name>
    <dbReference type="NCBI Taxonomy" id="2782605"/>
    <lineage>
        <taxon>Bacteria</taxon>
        <taxon>Pseudomonadati</taxon>
        <taxon>Pseudomonadota</taxon>
        <taxon>Alphaproteobacteria</taxon>
        <taxon>Acetobacterales</taxon>
        <taxon>Acetobacteraceae</taxon>
        <taxon>Rhizosaccharibacter</taxon>
    </lineage>
</organism>
<reference evidence="3 4" key="1">
    <citation type="submission" date="2022-06" db="EMBL/GenBank/DDBJ databases">
        <title>Rhizosaccharibacter gen. nov. sp. nov. KSS12, endophytic bacteria isolated from sugarcane.</title>
        <authorList>
            <person name="Pitiwittayakul N."/>
        </authorList>
    </citation>
    <scope>NUCLEOTIDE SEQUENCE [LARGE SCALE GENOMIC DNA]</scope>
    <source>
        <strain evidence="3 4">KSS12</strain>
    </source>
</reference>
<evidence type="ECO:0000259" key="2">
    <source>
        <dbReference type="Pfam" id="PF07859"/>
    </source>
</evidence>
<name>A0ABT1W189_9PROT</name>
<proteinExistence type="predicted"/>
<evidence type="ECO:0000313" key="3">
    <source>
        <dbReference type="EMBL" id="MCQ8242349.1"/>
    </source>
</evidence>
<evidence type="ECO:0000256" key="1">
    <source>
        <dbReference type="ARBA" id="ARBA00022801"/>
    </source>
</evidence>
<dbReference type="InterPro" id="IPR029058">
    <property type="entry name" value="AB_hydrolase_fold"/>
</dbReference>
<dbReference type="Gene3D" id="3.40.50.1820">
    <property type="entry name" value="alpha/beta hydrolase"/>
    <property type="match status" value="1"/>
</dbReference>
<keyword evidence="4" id="KW-1185">Reference proteome</keyword>
<dbReference type="Pfam" id="PF07859">
    <property type="entry name" value="Abhydrolase_3"/>
    <property type="match status" value="1"/>
</dbReference>
<dbReference type="GO" id="GO:0016787">
    <property type="term" value="F:hydrolase activity"/>
    <property type="evidence" value="ECO:0007669"/>
    <property type="project" value="UniProtKB-KW"/>
</dbReference>
<keyword evidence="1 3" id="KW-0378">Hydrolase</keyword>
<dbReference type="SUPFAM" id="SSF53474">
    <property type="entry name" value="alpha/beta-Hydrolases"/>
    <property type="match status" value="1"/>
</dbReference>
<dbReference type="Proteomes" id="UP001524547">
    <property type="component" value="Unassembled WGS sequence"/>
</dbReference>
<feature type="domain" description="Alpha/beta hydrolase fold-3" evidence="2">
    <location>
        <begin position="79"/>
        <end position="287"/>
    </location>
</feature>
<comment type="caution">
    <text evidence="3">The sequence shown here is derived from an EMBL/GenBank/DDBJ whole genome shotgun (WGS) entry which is preliminary data.</text>
</comment>
<dbReference type="PANTHER" id="PTHR48081:SF8">
    <property type="entry name" value="ALPHA_BETA HYDROLASE FOLD-3 DOMAIN-CONTAINING PROTEIN-RELATED"/>
    <property type="match status" value="1"/>
</dbReference>
<dbReference type="InterPro" id="IPR050300">
    <property type="entry name" value="GDXG_lipolytic_enzyme"/>
</dbReference>
<accession>A0ABT1W189</accession>
<dbReference type="EMBL" id="JAMZEJ010000011">
    <property type="protein sequence ID" value="MCQ8242349.1"/>
    <property type="molecule type" value="Genomic_DNA"/>
</dbReference>